<evidence type="ECO:0000256" key="3">
    <source>
        <dbReference type="ARBA" id="ARBA00022552"/>
    </source>
</evidence>
<evidence type="ECO:0000313" key="7">
    <source>
        <dbReference type="EMBL" id="GJS95991.1"/>
    </source>
</evidence>
<dbReference type="InterPro" id="IPR036901">
    <property type="entry name" value="Asp/Orn_carbamoylTrfase_sf"/>
</dbReference>
<gene>
    <name evidence="7" type="ORF">Tco_0802959</name>
</gene>
<evidence type="ECO:0000256" key="1">
    <source>
        <dbReference type="ARBA" id="ARBA00022490"/>
    </source>
</evidence>
<keyword evidence="2" id="KW-0690">Ribosome biogenesis</keyword>
<keyword evidence="3" id="KW-0698">rRNA processing</keyword>
<protein>
    <submittedName>
        <fullName evidence="7">Ribosome biogenesis protein TSR3</fullName>
    </submittedName>
</protein>
<dbReference type="InterPro" id="IPR007177">
    <property type="entry name" value="Tsr3_C"/>
</dbReference>
<evidence type="ECO:0000313" key="8">
    <source>
        <dbReference type="Proteomes" id="UP001151760"/>
    </source>
</evidence>
<feature type="domain" description="16S/18S rRNA aminocarboxypropyltransferase Tsr3 C-terminal" evidence="6">
    <location>
        <begin position="81"/>
        <end position="122"/>
    </location>
</feature>
<comment type="caution">
    <text evidence="7">The sequence shown here is derived from an EMBL/GenBank/DDBJ whole genome shotgun (WGS) entry which is preliminary data.</text>
</comment>
<keyword evidence="1" id="KW-0963">Cytoplasm</keyword>
<dbReference type="Gene3D" id="3.40.50.1370">
    <property type="entry name" value="Aspartate/ornithine carbamoyltransferase"/>
    <property type="match status" value="1"/>
</dbReference>
<evidence type="ECO:0000256" key="4">
    <source>
        <dbReference type="ARBA" id="ARBA00022679"/>
    </source>
</evidence>
<sequence>MPLQRQEKALRQISVSVTLKGVHDANLLALTQELRVGNGFRGVALSPVGQQCISREDSDLITRKGLAVVDCSWAQLDDDNILLRPVGHQCISREDSDLITRKGLAVVDCSWTRLDDVPFTMAMLSCSMSNVKTNLRGGWDGAVGVVVGAGVEWVGGMAGAGGVRTKTHFESGAARRAATTANIPVINVAAVPGQHPTQKLEGAEVDAKGQSTSQVVEDLLWLRICANLLIVHMTCGY</sequence>
<keyword evidence="4" id="KW-0808">Transferase</keyword>
<evidence type="ECO:0000256" key="2">
    <source>
        <dbReference type="ARBA" id="ARBA00022517"/>
    </source>
</evidence>
<dbReference type="Pfam" id="PF04034">
    <property type="entry name" value="Ribo_biogen_C"/>
    <property type="match status" value="2"/>
</dbReference>
<dbReference type="PANTHER" id="PTHR20426">
    <property type="entry name" value="RIBOSOME BIOGENESIS PROTEIN TSR3 HOMOLOG"/>
    <property type="match status" value="1"/>
</dbReference>
<reference evidence="7" key="1">
    <citation type="journal article" date="2022" name="Int. J. Mol. Sci.">
        <title>Draft Genome of Tanacetum Coccineum: Genomic Comparison of Closely Related Tanacetum-Family Plants.</title>
        <authorList>
            <person name="Yamashiro T."/>
            <person name="Shiraishi A."/>
            <person name="Nakayama K."/>
            <person name="Satake H."/>
        </authorList>
    </citation>
    <scope>NUCLEOTIDE SEQUENCE</scope>
</reference>
<dbReference type="EMBL" id="BQNB010011853">
    <property type="protein sequence ID" value="GJS95991.1"/>
    <property type="molecule type" value="Genomic_DNA"/>
</dbReference>
<keyword evidence="5" id="KW-0949">S-adenosyl-L-methionine</keyword>
<organism evidence="7 8">
    <name type="scientific">Tanacetum coccineum</name>
    <dbReference type="NCBI Taxonomy" id="301880"/>
    <lineage>
        <taxon>Eukaryota</taxon>
        <taxon>Viridiplantae</taxon>
        <taxon>Streptophyta</taxon>
        <taxon>Embryophyta</taxon>
        <taxon>Tracheophyta</taxon>
        <taxon>Spermatophyta</taxon>
        <taxon>Magnoliopsida</taxon>
        <taxon>eudicotyledons</taxon>
        <taxon>Gunneridae</taxon>
        <taxon>Pentapetalae</taxon>
        <taxon>asterids</taxon>
        <taxon>campanulids</taxon>
        <taxon>Asterales</taxon>
        <taxon>Asteraceae</taxon>
        <taxon>Asteroideae</taxon>
        <taxon>Anthemideae</taxon>
        <taxon>Anthemidinae</taxon>
        <taxon>Tanacetum</taxon>
    </lineage>
</organism>
<evidence type="ECO:0000256" key="5">
    <source>
        <dbReference type="ARBA" id="ARBA00022691"/>
    </source>
</evidence>
<name>A0ABQ5A311_9ASTR</name>
<dbReference type="Proteomes" id="UP001151760">
    <property type="component" value="Unassembled WGS sequence"/>
</dbReference>
<keyword evidence="8" id="KW-1185">Reference proteome</keyword>
<evidence type="ECO:0000259" key="6">
    <source>
        <dbReference type="Pfam" id="PF04034"/>
    </source>
</evidence>
<feature type="domain" description="16S/18S rRNA aminocarboxypropyltransferase Tsr3 C-terminal" evidence="6">
    <location>
        <begin position="43"/>
        <end position="78"/>
    </location>
</feature>
<dbReference type="PANTHER" id="PTHR20426:SF0">
    <property type="entry name" value="18S RRNA AMINOCARBOXYPROPYLTRANSFERASE"/>
    <property type="match status" value="1"/>
</dbReference>
<accession>A0ABQ5A311</accession>
<reference evidence="7" key="2">
    <citation type="submission" date="2022-01" db="EMBL/GenBank/DDBJ databases">
        <authorList>
            <person name="Yamashiro T."/>
            <person name="Shiraishi A."/>
            <person name="Satake H."/>
            <person name="Nakayama K."/>
        </authorList>
    </citation>
    <scope>NUCLEOTIDE SEQUENCE</scope>
</reference>
<proteinExistence type="predicted"/>
<dbReference type="InterPro" id="IPR022968">
    <property type="entry name" value="Tsr3-like"/>
</dbReference>